<proteinExistence type="predicted"/>
<feature type="transmembrane region" description="Helical" evidence="2">
    <location>
        <begin position="85"/>
        <end position="110"/>
    </location>
</feature>
<feature type="region of interest" description="Disordered" evidence="1">
    <location>
        <begin position="250"/>
        <end position="305"/>
    </location>
</feature>
<accession>A0AAV9XJT7</accession>
<evidence type="ECO:0000313" key="4">
    <source>
        <dbReference type="Proteomes" id="UP001365542"/>
    </source>
</evidence>
<reference evidence="3 4" key="1">
    <citation type="submission" date="2019-10" db="EMBL/GenBank/DDBJ databases">
        <authorList>
            <person name="Palmer J.M."/>
        </authorList>
    </citation>
    <scope>NUCLEOTIDE SEQUENCE [LARGE SCALE GENOMIC DNA]</scope>
    <source>
        <strain evidence="3 4">TWF694</strain>
    </source>
</reference>
<keyword evidence="2" id="KW-1133">Transmembrane helix</keyword>
<keyword evidence="2" id="KW-0812">Transmembrane</keyword>
<organism evidence="3 4">
    <name type="scientific">Orbilia ellipsospora</name>
    <dbReference type="NCBI Taxonomy" id="2528407"/>
    <lineage>
        <taxon>Eukaryota</taxon>
        <taxon>Fungi</taxon>
        <taxon>Dikarya</taxon>
        <taxon>Ascomycota</taxon>
        <taxon>Pezizomycotina</taxon>
        <taxon>Orbiliomycetes</taxon>
        <taxon>Orbiliales</taxon>
        <taxon>Orbiliaceae</taxon>
        <taxon>Orbilia</taxon>
    </lineage>
</organism>
<keyword evidence="4" id="KW-1185">Reference proteome</keyword>
<dbReference type="AlphaFoldDB" id="A0AAV9XJT7"/>
<feature type="transmembrane region" description="Helical" evidence="2">
    <location>
        <begin position="180"/>
        <end position="204"/>
    </location>
</feature>
<evidence type="ECO:0000313" key="3">
    <source>
        <dbReference type="EMBL" id="KAK6542040.1"/>
    </source>
</evidence>
<protein>
    <submittedName>
        <fullName evidence="3">Uncharacterized protein</fullName>
    </submittedName>
</protein>
<dbReference type="Proteomes" id="UP001365542">
    <property type="component" value="Unassembled WGS sequence"/>
</dbReference>
<gene>
    <name evidence="3" type="ORF">TWF694_007811</name>
</gene>
<comment type="caution">
    <text evidence="3">The sequence shown here is derived from an EMBL/GenBank/DDBJ whole genome shotgun (WGS) entry which is preliminary data.</text>
</comment>
<evidence type="ECO:0000256" key="2">
    <source>
        <dbReference type="SAM" id="Phobius"/>
    </source>
</evidence>
<dbReference type="EMBL" id="JAVHJO010000003">
    <property type="protein sequence ID" value="KAK6542040.1"/>
    <property type="molecule type" value="Genomic_DNA"/>
</dbReference>
<sequence>MAIEDSWYDYYRGPAPSMSEKIISRPPTISTINNAPSAPLSPASSTAYDPHFRSDYAPTLVNHNVWRESDRKAELRAKHGRERQLIGLIFDLLVQLAGFASAIVFGIWAVKSYNVAVVGLKVQTVANQLSLRMMCTGDPTLADDQFCKQVLSKNAAQLWDSSTLQNPLAGTEISTPNLSLGGIVGVVIGSVVGVIFINIVWAVWRRRRLLIQLNTHLGTDPLILEAGHGRGIAPQSIVHVEESISRMQAKKNKKRQKKEACQRVSSFGTSAMASAPTPYSGNPLTPNGTNMPGKNSVQTSLIHQL</sequence>
<keyword evidence="2" id="KW-0472">Membrane</keyword>
<name>A0AAV9XJT7_9PEZI</name>
<evidence type="ECO:0000256" key="1">
    <source>
        <dbReference type="SAM" id="MobiDB-lite"/>
    </source>
</evidence>
<feature type="compositionally biased region" description="Polar residues" evidence="1">
    <location>
        <begin position="263"/>
        <end position="305"/>
    </location>
</feature>